<dbReference type="AlphaFoldDB" id="A0A926D6G0"/>
<reference evidence="1" key="1">
    <citation type="submission" date="2020-08" db="EMBL/GenBank/DDBJ databases">
        <title>Genome public.</title>
        <authorList>
            <person name="Liu C."/>
            <person name="Sun Q."/>
        </authorList>
    </citation>
    <scope>NUCLEOTIDE SEQUENCE</scope>
    <source>
        <strain evidence="1">NSJ-53</strain>
    </source>
</reference>
<evidence type="ECO:0000313" key="1">
    <source>
        <dbReference type="EMBL" id="MBC8532258.1"/>
    </source>
</evidence>
<dbReference type="RefSeq" id="WP_249317371.1">
    <property type="nucleotide sequence ID" value="NZ_JACRSR010000006.1"/>
</dbReference>
<organism evidence="1 2">
    <name type="scientific">Gehongia tenuis</name>
    <dbReference type="NCBI Taxonomy" id="2763655"/>
    <lineage>
        <taxon>Bacteria</taxon>
        <taxon>Bacillati</taxon>
        <taxon>Bacillota</taxon>
        <taxon>Clostridia</taxon>
        <taxon>Christensenellales</taxon>
        <taxon>Christensenellaceae</taxon>
        <taxon>Gehongia</taxon>
    </lineage>
</organism>
<dbReference type="EMBL" id="JACRSR010000006">
    <property type="protein sequence ID" value="MBC8532258.1"/>
    <property type="molecule type" value="Genomic_DNA"/>
</dbReference>
<evidence type="ECO:0000313" key="2">
    <source>
        <dbReference type="Proteomes" id="UP000623172"/>
    </source>
</evidence>
<proteinExistence type="predicted"/>
<protein>
    <submittedName>
        <fullName evidence="1">Uncharacterized protein</fullName>
    </submittedName>
</protein>
<dbReference type="Proteomes" id="UP000623172">
    <property type="component" value="Unassembled WGS sequence"/>
</dbReference>
<sequence length="358" mass="38551">MVCFPLDNVEYDASALGAWSGTRTRGVYAADGHYAVTANGGMSVRVSPGLAWLQAGDFWGVNAYENAAQVLMLDTADGSLDRVDAVCVRLDKNLNKGELVVKSGAYTPQPPTIATPVRDANYDEIYVATVYVRAGATEILQSDITDQRLNEAYCGIMRDGVTGIPTEELQAQWSSWYAGYTTGAQQEFGAWFESMKGQLSEDAAGNLQNQINAHAHTGEDGTARVNAMDADTVDGMHAEAFARRNLQWFDLPLRDGFIGPAKYAKDDMGFVHLYGQIYKAPGVVVPLGSIVADLPVGYYRPGRLAVPVTSNYSSGGNPIFDPDVLVIIDGAIWVPVHNNANSNTSSAPVFDAQFYVGV</sequence>
<comment type="caution">
    <text evidence="1">The sequence shown here is derived from an EMBL/GenBank/DDBJ whole genome shotgun (WGS) entry which is preliminary data.</text>
</comment>
<accession>A0A926D6G0</accession>
<gene>
    <name evidence="1" type="ORF">H8696_10420</name>
</gene>
<name>A0A926D6G0_9FIRM</name>
<keyword evidence="2" id="KW-1185">Reference proteome</keyword>